<reference evidence="2 3" key="1">
    <citation type="submission" date="2015-01" db="EMBL/GenBank/DDBJ databases">
        <title>Lifestyle Evolution in Cyanobacterial Symbionts of Sponges.</title>
        <authorList>
            <person name="Burgsdorf I."/>
            <person name="Slaby B.M."/>
            <person name="Handley K.M."/>
            <person name="Haber M."/>
            <person name="Blom J."/>
            <person name="Marshall C.W."/>
            <person name="Gilbert J.A."/>
            <person name="Hentschel U."/>
            <person name="Steindler L."/>
        </authorList>
    </citation>
    <scope>NUCLEOTIDE SEQUENCE [LARGE SCALE GENOMIC DNA]</scope>
    <source>
        <strain evidence="2">142</strain>
    </source>
</reference>
<name>A0A6N3X9D0_9SYNE</name>
<gene>
    <name evidence="2" type="ORF">TH68_03160</name>
</gene>
<dbReference type="EMBL" id="JXUO01000099">
    <property type="protein sequence ID" value="KKZ14927.1"/>
    <property type="molecule type" value="Genomic_DNA"/>
</dbReference>
<evidence type="ECO:0000259" key="1">
    <source>
        <dbReference type="Pfam" id="PF20469"/>
    </source>
</evidence>
<protein>
    <recommendedName>
        <fullName evidence="1">OLD protein-like TOPRIM domain-containing protein</fullName>
    </recommendedName>
</protein>
<proteinExistence type="predicted"/>
<accession>A0A6N3X9D0</accession>
<feature type="domain" description="OLD protein-like TOPRIM" evidence="1">
    <location>
        <begin position="352"/>
        <end position="392"/>
    </location>
</feature>
<dbReference type="Pfam" id="PF20469">
    <property type="entry name" value="OLD-like_TOPRIM"/>
    <property type="match status" value="1"/>
</dbReference>
<evidence type="ECO:0000313" key="2">
    <source>
        <dbReference type="EMBL" id="KKZ14927.1"/>
    </source>
</evidence>
<sequence>MTNLLTIPHNIGRIIVEEGAMLCCGLLGTDHFVRCCRERGITDINRQRLIRLERLGLFAPVFRVRTPQEPTAPFHIPPSDDNNWFTKGWAEDTTAVPSSHVMPDHTDQDCQGYYSMFQINYLHRVLSSLTLHVQLDSYLDWPTDKSINWQEQGNQRIQCAKSDAMSLRDCQHPRAVALLCQHISNRYFPQTQTDMRTRKTGCESFFDDWITVNFSDWDWHREIEWWNPERLKRIEILYSLTPEKLRHAYEGLAIDQANCDPIEHWYPLTQFISVDMRKRLKGSALRSETMRNGAQMLRLLYKNLYGSDLPHPNEISTTIITPIPEPDVRKDTRRYLEFVANRFGVNPQPRLCLFVEGQSEKVAITRIFETYYGLHPGTCGIEVIDLGGVDNATGKKNDSITCPDCKHRITMDDPAIRNQAGSGGIIRLVDYLHDHHTVAFLILDNENRAKKFGKDLRNAQSIHNRGRLVTNGEYVKILTNSFEFKNFSDAEITDALTKLAEDKATFNSTEVAEIRENSNPGSTLNNLYERKVSHGLKNKKPQLAKILIDIMMSPESIQTIKDRPLIKILNEVTSLAVGNYLPIMQQARDTNQMSGFFGRRKTT</sequence>
<evidence type="ECO:0000313" key="3">
    <source>
        <dbReference type="Proteomes" id="UP000035054"/>
    </source>
</evidence>
<dbReference type="AlphaFoldDB" id="A0A6N3X9D0"/>
<dbReference type="Proteomes" id="UP000035054">
    <property type="component" value="Unassembled WGS sequence"/>
</dbReference>
<dbReference type="InterPro" id="IPR034139">
    <property type="entry name" value="TOPRIM_OLD"/>
</dbReference>
<organism evidence="2 3">
    <name type="scientific">Candidatus Synechococcus spongiarum 142</name>
    <dbReference type="NCBI Taxonomy" id="1608213"/>
    <lineage>
        <taxon>Bacteria</taxon>
        <taxon>Bacillati</taxon>
        <taxon>Cyanobacteriota</taxon>
        <taxon>Cyanophyceae</taxon>
        <taxon>Synechococcales</taxon>
        <taxon>Synechococcaceae</taxon>
        <taxon>Synechococcus</taxon>
    </lineage>
</organism>
<comment type="caution">
    <text evidence="2">The sequence shown here is derived from an EMBL/GenBank/DDBJ whole genome shotgun (WGS) entry which is preliminary data.</text>
</comment>